<dbReference type="Gene3D" id="3.40.50.10610">
    <property type="entry name" value="ABC-type transport auxiliary lipoprotein component"/>
    <property type="match status" value="1"/>
</dbReference>
<keyword evidence="4" id="KW-1185">Reference proteome</keyword>
<accession>A0A0P1FBC6</accession>
<feature type="domain" description="ABC-type transport auxiliary lipoprotein component" evidence="2">
    <location>
        <begin position="40"/>
        <end position="198"/>
    </location>
</feature>
<proteinExistence type="predicted"/>
<name>A0A0P1FBC6_THAGE</name>
<dbReference type="EMBL" id="CYSA01000016">
    <property type="protein sequence ID" value="CUH65476.1"/>
    <property type="molecule type" value="Genomic_DNA"/>
</dbReference>
<dbReference type="OrthoDB" id="9808689at2"/>
<evidence type="ECO:0000313" key="4">
    <source>
        <dbReference type="Proteomes" id="UP000051587"/>
    </source>
</evidence>
<evidence type="ECO:0000259" key="2">
    <source>
        <dbReference type="Pfam" id="PF03886"/>
    </source>
</evidence>
<dbReference type="PROSITE" id="PS51257">
    <property type="entry name" value="PROKAR_LIPOPROTEIN"/>
    <property type="match status" value="1"/>
</dbReference>
<dbReference type="InterPro" id="IPR005586">
    <property type="entry name" value="ABC_trans_aux"/>
</dbReference>
<feature type="chain" id="PRO_5006062458" evidence="1">
    <location>
        <begin position="22"/>
        <end position="208"/>
    </location>
</feature>
<dbReference type="AlphaFoldDB" id="A0A0P1FBC6"/>
<feature type="signal peptide" evidence="1">
    <location>
        <begin position="1"/>
        <end position="21"/>
    </location>
</feature>
<organism evidence="3 4">
    <name type="scientific">Thalassovita gelatinovora</name>
    <name type="common">Thalassobius gelatinovorus</name>
    <dbReference type="NCBI Taxonomy" id="53501"/>
    <lineage>
        <taxon>Bacteria</taxon>
        <taxon>Pseudomonadati</taxon>
        <taxon>Pseudomonadota</taxon>
        <taxon>Alphaproteobacteria</taxon>
        <taxon>Rhodobacterales</taxon>
        <taxon>Roseobacteraceae</taxon>
        <taxon>Thalassovita</taxon>
    </lineage>
</organism>
<dbReference type="RefSeq" id="WP_058262613.1">
    <property type="nucleotide sequence ID" value="NZ_CP051181.1"/>
</dbReference>
<reference evidence="3 4" key="1">
    <citation type="submission" date="2015-09" db="EMBL/GenBank/DDBJ databases">
        <authorList>
            <consortium name="Swine Surveillance"/>
        </authorList>
    </citation>
    <scope>NUCLEOTIDE SEQUENCE [LARGE SCALE GENOMIC DNA]</scope>
    <source>
        <strain evidence="3 4">CECT 4357</strain>
    </source>
</reference>
<evidence type="ECO:0000313" key="3">
    <source>
        <dbReference type="EMBL" id="CUH65476.1"/>
    </source>
</evidence>
<dbReference type="Pfam" id="PF03886">
    <property type="entry name" value="ABC_trans_aux"/>
    <property type="match status" value="1"/>
</dbReference>
<keyword evidence="1" id="KW-0732">Signal</keyword>
<gene>
    <name evidence="3" type="ORF">TG4357_01885</name>
</gene>
<dbReference type="STRING" id="53501.SAMN04488043_11565"/>
<dbReference type="Proteomes" id="UP000051587">
    <property type="component" value="Unassembled WGS sequence"/>
</dbReference>
<evidence type="ECO:0000256" key="1">
    <source>
        <dbReference type="SAM" id="SignalP"/>
    </source>
</evidence>
<sequence length="208" mass="21965">MMSYRKIFRSVVFGLGLAALAGCSGLTSLQSASKPLNTFELTPLPAGSVSVPRGRRQLEVALPTATGALNSDRIVIKPTPLEIQSLPETRWVNEATEHVQLLLVRSLANSGRFALVTSAGTGPSPDYVLLTDLQAFQAEVNADQVTVVIKTTMTLLRGTDGSVISSRSFDNAAAVADTSADLIVAGFDAAMTQQLTDMVTWLARNTGG</sequence>
<protein>
    <submittedName>
        <fullName evidence="3">ABC-type uncharacterized transport system, auxiliary component</fullName>
    </submittedName>
</protein>
<dbReference type="SUPFAM" id="SSF159594">
    <property type="entry name" value="XCC0632-like"/>
    <property type="match status" value="1"/>
</dbReference>